<dbReference type="PANTHER" id="PTHR24960">
    <property type="entry name" value="PHOTOSYSTEM I IRON-SULFUR CENTER-RELATED"/>
    <property type="match status" value="1"/>
</dbReference>
<dbReference type="GO" id="GO:0046872">
    <property type="term" value="F:metal ion binding"/>
    <property type="evidence" value="ECO:0007669"/>
    <property type="project" value="UniProtKB-KW"/>
</dbReference>
<dbReference type="InterPro" id="IPR017900">
    <property type="entry name" value="4Fe4S_Fe_S_CS"/>
</dbReference>
<keyword evidence="3" id="KW-0408">Iron</keyword>
<name>A0A832YMQ7_9EURY</name>
<gene>
    <name evidence="6" type="ORF">EYG76_00415</name>
</gene>
<evidence type="ECO:0000256" key="2">
    <source>
        <dbReference type="ARBA" id="ARBA00022723"/>
    </source>
</evidence>
<evidence type="ECO:0000313" key="7">
    <source>
        <dbReference type="Proteomes" id="UP000605144"/>
    </source>
</evidence>
<dbReference type="AlphaFoldDB" id="A0A832YMQ7"/>
<evidence type="ECO:0000256" key="4">
    <source>
        <dbReference type="ARBA" id="ARBA00023014"/>
    </source>
</evidence>
<evidence type="ECO:0000256" key="1">
    <source>
        <dbReference type="ARBA" id="ARBA00022485"/>
    </source>
</evidence>
<dbReference type="Gene3D" id="3.30.70.20">
    <property type="match status" value="2"/>
</dbReference>
<evidence type="ECO:0000256" key="3">
    <source>
        <dbReference type="ARBA" id="ARBA00023004"/>
    </source>
</evidence>
<dbReference type="Proteomes" id="UP000605144">
    <property type="component" value="Unassembled WGS sequence"/>
</dbReference>
<evidence type="ECO:0000313" key="6">
    <source>
        <dbReference type="EMBL" id="HIP16757.1"/>
    </source>
</evidence>
<dbReference type="SUPFAM" id="SSF54862">
    <property type="entry name" value="4Fe-4S ferredoxins"/>
    <property type="match status" value="1"/>
</dbReference>
<comment type="caution">
    <text evidence="6">The sequence shown here is derived from an EMBL/GenBank/DDBJ whole genome shotgun (WGS) entry which is preliminary data.</text>
</comment>
<protein>
    <submittedName>
        <fullName evidence="6">4Fe-4S dicluster domain-containing protein</fullName>
    </submittedName>
</protein>
<proteinExistence type="predicted"/>
<keyword evidence="1" id="KW-0004">4Fe-4S</keyword>
<dbReference type="GO" id="GO:0051539">
    <property type="term" value="F:4 iron, 4 sulfur cluster binding"/>
    <property type="evidence" value="ECO:0007669"/>
    <property type="project" value="UniProtKB-KW"/>
</dbReference>
<keyword evidence="4" id="KW-0411">Iron-sulfur</keyword>
<organism evidence="6 7">
    <name type="scientific">Methanothermococcus okinawensis</name>
    <dbReference type="NCBI Taxonomy" id="155863"/>
    <lineage>
        <taxon>Archaea</taxon>
        <taxon>Methanobacteriati</taxon>
        <taxon>Methanobacteriota</taxon>
        <taxon>Methanomada group</taxon>
        <taxon>Methanococci</taxon>
        <taxon>Methanococcales</taxon>
        <taxon>Methanococcaceae</taxon>
        <taxon>Methanothermococcus</taxon>
    </lineage>
</organism>
<sequence length="81" mass="8631">MFYKLEVYPERCHGCGNCVIVCPVNAKESGVFGGKGPEDESKMVTKIINGVVTILNGNLCRGCGACIEVCPVDAIKLVIVK</sequence>
<dbReference type="Pfam" id="PF12838">
    <property type="entry name" value="Fer4_7"/>
    <property type="match status" value="1"/>
</dbReference>
<dbReference type="InterPro" id="IPR050157">
    <property type="entry name" value="PSI_iron-sulfur_center"/>
</dbReference>
<feature type="domain" description="4Fe-4S ferredoxin-type" evidence="5">
    <location>
        <begin position="50"/>
        <end position="80"/>
    </location>
</feature>
<dbReference type="GO" id="GO:0016491">
    <property type="term" value="F:oxidoreductase activity"/>
    <property type="evidence" value="ECO:0007669"/>
    <property type="project" value="UniProtKB-ARBA"/>
</dbReference>
<evidence type="ECO:0000259" key="5">
    <source>
        <dbReference type="PROSITE" id="PS51379"/>
    </source>
</evidence>
<keyword evidence="2" id="KW-0479">Metal-binding</keyword>
<feature type="domain" description="4Fe-4S ferredoxin-type" evidence="5">
    <location>
        <begin position="3"/>
        <end position="32"/>
    </location>
</feature>
<dbReference type="EMBL" id="DQSV01000009">
    <property type="protein sequence ID" value="HIP16757.1"/>
    <property type="molecule type" value="Genomic_DNA"/>
</dbReference>
<dbReference type="InterPro" id="IPR017896">
    <property type="entry name" value="4Fe4S_Fe-S-bd"/>
</dbReference>
<dbReference type="PROSITE" id="PS51379">
    <property type="entry name" value="4FE4S_FER_2"/>
    <property type="match status" value="2"/>
</dbReference>
<dbReference type="PANTHER" id="PTHR24960:SF79">
    <property type="entry name" value="PHOTOSYSTEM I IRON-SULFUR CENTER"/>
    <property type="match status" value="1"/>
</dbReference>
<reference evidence="6" key="1">
    <citation type="journal article" date="2020" name="ISME J.">
        <title>Gammaproteobacteria mediating utilization of methyl-, sulfur- and petroleum organic compounds in deep ocean hydrothermal plumes.</title>
        <authorList>
            <person name="Zhou Z."/>
            <person name="Liu Y."/>
            <person name="Pan J."/>
            <person name="Cron B.R."/>
            <person name="Toner B.M."/>
            <person name="Anantharaman K."/>
            <person name="Breier J.A."/>
            <person name="Dick G.J."/>
            <person name="Li M."/>
        </authorList>
    </citation>
    <scope>NUCLEOTIDE SEQUENCE</scope>
    <source>
        <strain evidence="6">SZUA-1385</strain>
    </source>
</reference>
<accession>A0A832YMQ7</accession>
<dbReference type="PROSITE" id="PS00198">
    <property type="entry name" value="4FE4S_FER_1"/>
    <property type="match status" value="2"/>
</dbReference>